<dbReference type="Pfam" id="PF14743">
    <property type="entry name" value="DNA_ligase_OB_2"/>
    <property type="match status" value="1"/>
</dbReference>
<dbReference type="InterPro" id="IPR012310">
    <property type="entry name" value="DNA_ligase_ATP-dep_cent"/>
</dbReference>
<evidence type="ECO:0000256" key="1">
    <source>
        <dbReference type="ARBA" id="ARBA00001968"/>
    </source>
</evidence>
<name>A0A7S7LWC0_9BACT</name>
<dbReference type="Gene3D" id="2.40.50.140">
    <property type="entry name" value="Nucleic acid-binding proteins"/>
    <property type="match status" value="1"/>
</dbReference>
<keyword evidence="4" id="KW-0227">DNA damage</keyword>
<feature type="domain" description="DNA ligase OB-like" evidence="8">
    <location>
        <begin position="198"/>
        <end position="263"/>
    </location>
</feature>
<keyword evidence="2 9" id="KW-0436">Ligase</keyword>
<dbReference type="CDD" id="cd07896">
    <property type="entry name" value="Adenylation_kDNA_ligase_like"/>
    <property type="match status" value="1"/>
</dbReference>
<protein>
    <submittedName>
        <fullName evidence="9">DNA ligase</fullName>
    </submittedName>
</protein>
<evidence type="ECO:0000259" key="8">
    <source>
        <dbReference type="Pfam" id="PF14743"/>
    </source>
</evidence>
<dbReference type="PANTHER" id="PTHR47810">
    <property type="entry name" value="DNA LIGASE"/>
    <property type="match status" value="1"/>
</dbReference>
<reference evidence="9 10" key="1">
    <citation type="submission" date="2020-05" db="EMBL/GenBank/DDBJ databases">
        <title>Sulfurimonas marisnigri, sp. nov., and Sulfurimonas baltica, sp. nov., manganese oxide reducing chemolithoautotrophs of the class Epsilonproteobacteria isolated from the pelagic redoxclines of the Black and Baltic Seas and emended description of the genus Sulfurimonas.</title>
        <authorList>
            <person name="Henkel J.V."/>
            <person name="Laudan C."/>
            <person name="Werner J."/>
            <person name="Neu T."/>
            <person name="Plewe S."/>
            <person name="Sproer C."/>
            <person name="Bunk B."/>
            <person name="Schulz-Vogt H.N."/>
        </authorList>
    </citation>
    <scope>NUCLEOTIDE SEQUENCE [LARGE SCALE GENOMIC DNA]</scope>
    <source>
        <strain evidence="9 10">GD2</strain>
    </source>
</reference>
<comment type="catalytic activity">
    <reaction evidence="6">
        <text>ATP + (deoxyribonucleotide)n-3'-hydroxyl + 5'-phospho-(deoxyribonucleotide)m = (deoxyribonucleotide)n+m + AMP + diphosphate.</text>
        <dbReference type="EC" id="6.5.1.1"/>
    </reaction>
</comment>
<dbReference type="SUPFAM" id="SSF50249">
    <property type="entry name" value="Nucleic acid-binding proteins"/>
    <property type="match status" value="1"/>
</dbReference>
<dbReference type="Gene3D" id="3.30.470.30">
    <property type="entry name" value="DNA ligase/mRNA capping enzyme"/>
    <property type="match status" value="1"/>
</dbReference>
<dbReference type="EMBL" id="CP054492">
    <property type="protein sequence ID" value="QOY52666.1"/>
    <property type="molecule type" value="Genomic_DNA"/>
</dbReference>
<dbReference type="InterPro" id="IPR050326">
    <property type="entry name" value="NAD_dep_DNA_ligaseB"/>
</dbReference>
<dbReference type="KEGG" id="sbal:HUE88_02965"/>
<dbReference type="SUPFAM" id="SSF56091">
    <property type="entry name" value="DNA ligase/mRNA capping enzyme, catalytic domain"/>
    <property type="match status" value="1"/>
</dbReference>
<comment type="cofactor">
    <cofactor evidence="1">
        <name>a divalent metal cation</name>
        <dbReference type="ChEBI" id="CHEBI:60240"/>
    </cofactor>
</comment>
<dbReference type="RefSeq" id="WP_194370907.1">
    <property type="nucleotide sequence ID" value="NZ_CP054492.1"/>
</dbReference>
<keyword evidence="10" id="KW-1185">Reference proteome</keyword>
<dbReference type="GO" id="GO:0003910">
    <property type="term" value="F:DNA ligase (ATP) activity"/>
    <property type="evidence" value="ECO:0007669"/>
    <property type="project" value="UniProtKB-EC"/>
</dbReference>
<gene>
    <name evidence="9" type="ORF">HUE88_02965</name>
</gene>
<dbReference type="GO" id="GO:0006260">
    <property type="term" value="P:DNA replication"/>
    <property type="evidence" value="ECO:0007669"/>
    <property type="project" value="UniProtKB-KW"/>
</dbReference>
<dbReference type="NCBIfam" id="NF006592">
    <property type="entry name" value="PRK09125.1"/>
    <property type="match status" value="1"/>
</dbReference>
<dbReference type="GO" id="GO:0006310">
    <property type="term" value="P:DNA recombination"/>
    <property type="evidence" value="ECO:0007669"/>
    <property type="project" value="InterPro"/>
</dbReference>
<dbReference type="GO" id="GO:0006281">
    <property type="term" value="P:DNA repair"/>
    <property type="evidence" value="ECO:0007669"/>
    <property type="project" value="UniProtKB-KW"/>
</dbReference>
<evidence type="ECO:0000256" key="3">
    <source>
        <dbReference type="ARBA" id="ARBA00022705"/>
    </source>
</evidence>
<feature type="domain" description="ATP-dependent DNA ligase family profile" evidence="7">
    <location>
        <begin position="33"/>
        <end position="184"/>
    </location>
</feature>
<proteinExistence type="predicted"/>
<evidence type="ECO:0000256" key="6">
    <source>
        <dbReference type="ARBA" id="ARBA00034003"/>
    </source>
</evidence>
<dbReference type="InterPro" id="IPR012340">
    <property type="entry name" value="NA-bd_OB-fold"/>
</dbReference>
<dbReference type="CDD" id="cd08041">
    <property type="entry name" value="OBF_kDNA_ligase_like"/>
    <property type="match status" value="1"/>
</dbReference>
<dbReference type="PANTHER" id="PTHR47810:SF1">
    <property type="entry name" value="DNA LIGASE B"/>
    <property type="match status" value="1"/>
</dbReference>
<keyword evidence="5" id="KW-0234">DNA repair</keyword>
<dbReference type="Pfam" id="PF01068">
    <property type="entry name" value="DNA_ligase_A_M"/>
    <property type="match status" value="1"/>
</dbReference>
<dbReference type="InterPro" id="IPR029319">
    <property type="entry name" value="DNA_ligase_OB"/>
</dbReference>
<dbReference type="AlphaFoldDB" id="A0A7S7LWC0"/>
<dbReference type="Gene3D" id="3.30.1490.70">
    <property type="match status" value="1"/>
</dbReference>
<evidence type="ECO:0000256" key="5">
    <source>
        <dbReference type="ARBA" id="ARBA00023204"/>
    </source>
</evidence>
<evidence type="ECO:0000256" key="2">
    <source>
        <dbReference type="ARBA" id="ARBA00022598"/>
    </source>
</evidence>
<dbReference type="Proteomes" id="UP000593994">
    <property type="component" value="Chromosome"/>
</dbReference>
<evidence type="ECO:0000259" key="7">
    <source>
        <dbReference type="Pfam" id="PF01068"/>
    </source>
</evidence>
<dbReference type="GO" id="GO:0005524">
    <property type="term" value="F:ATP binding"/>
    <property type="evidence" value="ECO:0007669"/>
    <property type="project" value="InterPro"/>
</dbReference>
<evidence type="ECO:0000313" key="10">
    <source>
        <dbReference type="Proteomes" id="UP000593994"/>
    </source>
</evidence>
<sequence length="264" mass="30373">MKLILLIFLFSSLFASKPEIFLLNKYSEDINVTSWYMSEKLDGVRAYWDGNRLISRSGKIFSAPAFFTKEFPKHKLDGELWSKRGDFSNISSIVNQQKPHSGWKNLTYNVFEVPDMQGDFLQRLATVKSKTKYLKTIKQIRVKDKKHLKEFLKSVEEKGGEGVVVRNGELSYYTGRDNNALKVKSYIDEECEVIGYKKGQGKYENQTGSISCKMKNTQVINIGSGFNDYQRANPPKIGAIITFKYYGLTSNGRPRFPVFLYTRE</sequence>
<keyword evidence="3" id="KW-0235">DNA replication</keyword>
<evidence type="ECO:0000256" key="4">
    <source>
        <dbReference type="ARBA" id="ARBA00022763"/>
    </source>
</evidence>
<accession>A0A7S7LWC0</accession>
<evidence type="ECO:0000313" key="9">
    <source>
        <dbReference type="EMBL" id="QOY52666.1"/>
    </source>
</evidence>
<organism evidence="9 10">
    <name type="scientific">Candidatus Sulfurimonas baltica</name>
    <dbReference type="NCBI Taxonomy" id="2740404"/>
    <lineage>
        <taxon>Bacteria</taxon>
        <taxon>Pseudomonadati</taxon>
        <taxon>Campylobacterota</taxon>
        <taxon>Epsilonproteobacteria</taxon>
        <taxon>Campylobacterales</taxon>
        <taxon>Sulfurimonadaceae</taxon>
        <taxon>Sulfurimonas</taxon>
    </lineage>
</organism>